<organism evidence="1 2">
    <name type="scientific">Neonectria magnoliae</name>
    <dbReference type="NCBI Taxonomy" id="2732573"/>
    <lineage>
        <taxon>Eukaryota</taxon>
        <taxon>Fungi</taxon>
        <taxon>Dikarya</taxon>
        <taxon>Ascomycota</taxon>
        <taxon>Pezizomycotina</taxon>
        <taxon>Sordariomycetes</taxon>
        <taxon>Hypocreomycetidae</taxon>
        <taxon>Hypocreales</taxon>
        <taxon>Nectriaceae</taxon>
        <taxon>Neonectria</taxon>
    </lineage>
</organism>
<evidence type="ECO:0000313" key="1">
    <source>
        <dbReference type="EMBL" id="KAK7420722.1"/>
    </source>
</evidence>
<dbReference type="Proteomes" id="UP001498421">
    <property type="component" value="Unassembled WGS sequence"/>
</dbReference>
<dbReference type="EMBL" id="JAZAVK010000130">
    <property type="protein sequence ID" value="KAK7420722.1"/>
    <property type="molecule type" value="Genomic_DNA"/>
</dbReference>
<accession>A0ABR1HIS3</accession>
<sequence>MLFRKPALNGFGPEYDRADELREAFWGTIPDWKQWNQSEATQAFLEWFRFGLFMKPEWRPKASIQASLPGGAGNCIGIRTVVAIFCSRKVLVDPAAGYIK</sequence>
<evidence type="ECO:0000313" key="2">
    <source>
        <dbReference type="Proteomes" id="UP001498421"/>
    </source>
</evidence>
<gene>
    <name evidence="1" type="ORF">QQZ08_010257</name>
</gene>
<comment type="caution">
    <text evidence="1">The sequence shown here is derived from an EMBL/GenBank/DDBJ whole genome shotgun (WGS) entry which is preliminary data.</text>
</comment>
<keyword evidence="2" id="KW-1185">Reference proteome</keyword>
<reference evidence="1 2" key="1">
    <citation type="journal article" date="2025" name="Microbiol. Resour. Announc.">
        <title>Draft genome sequences for Neonectria magnoliae and Neonectria punicea, canker pathogens of Liriodendron tulipifera and Acer saccharum in West Virginia.</title>
        <authorList>
            <person name="Petronek H.M."/>
            <person name="Kasson M.T."/>
            <person name="Metheny A.M."/>
            <person name="Stauder C.M."/>
            <person name="Lovett B."/>
            <person name="Lynch S.C."/>
            <person name="Garnas J.R."/>
            <person name="Kasson L.R."/>
            <person name="Stajich J.E."/>
        </authorList>
    </citation>
    <scope>NUCLEOTIDE SEQUENCE [LARGE SCALE GENOMIC DNA]</scope>
    <source>
        <strain evidence="1 2">NRRL 64651</strain>
    </source>
</reference>
<name>A0ABR1HIS3_9HYPO</name>
<protein>
    <submittedName>
        <fullName evidence="1">Uncharacterized protein</fullName>
    </submittedName>
</protein>
<proteinExistence type="predicted"/>